<dbReference type="OrthoDB" id="25761at2759"/>
<dbReference type="InterPro" id="IPR001841">
    <property type="entry name" value="Znf_RING"/>
</dbReference>
<gene>
    <name evidence="12" type="primary">TBLA0E01280</name>
    <name evidence="12" type="ORF">TBLA_0E01280</name>
</gene>
<evidence type="ECO:0000256" key="2">
    <source>
        <dbReference type="ARBA" id="ARBA00009161"/>
    </source>
</evidence>
<dbReference type="eggNOG" id="KOG1813">
    <property type="taxonomic scope" value="Eukaryota"/>
</dbReference>
<dbReference type="SMART" id="SM00356">
    <property type="entry name" value="ZnF_C3H1"/>
    <property type="match status" value="1"/>
</dbReference>
<dbReference type="RefSeq" id="XP_004180707.1">
    <property type="nucleotide sequence ID" value="XM_004180659.1"/>
</dbReference>
<dbReference type="EMBL" id="HE806320">
    <property type="protein sequence ID" value="CCH61188.1"/>
    <property type="molecule type" value="Genomic_DNA"/>
</dbReference>
<evidence type="ECO:0000259" key="11">
    <source>
        <dbReference type="PROSITE" id="PS50103"/>
    </source>
</evidence>
<dbReference type="Proteomes" id="UP000002866">
    <property type="component" value="Chromosome 5"/>
</dbReference>
<proteinExistence type="inferred from homology"/>
<evidence type="ECO:0000256" key="3">
    <source>
        <dbReference type="ARBA" id="ARBA00020647"/>
    </source>
</evidence>
<sequence length="233" mass="26661">MFKKRNIIGNKRKREGIKESTQNNENTGEENITLKARKIVVGSLAISADSKIKNSTVKETEVSKEKEQGKDIHDSNEVSAKEMKNRIGFTMRSQKSQITQPSNVKISTLMDYQPDICKDFFQNGYCGYGDNCKFLHTREKLNEYSNEFRPNKNEVSKIGRQNESKPVNNIKDDNSIPKECKICNRELKKPIIKTNCDHYFCNDCFVKSIIKSTNCKVCGKDTQGVGKIFKIKN</sequence>
<dbReference type="PANTHER" id="PTHR12930">
    <property type="entry name" value="ZINC FINGER PROTEIN 183"/>
    <property type="match status" value="1"/>
</dbReference>
<protein>
    <recommendedName>
        <fullName evidence="3 8">Pre-mRNA-splicing factor CWC24</fullName>
    </recommendedName>
</protein>
<dbReference type="GO" id="GO:0005684">
    <property type="term" value="C:U2-type spliceosomal complex"/>
    <property type="evidence" value="ECO:0007669"/>
    <property type="project" value="TreeGrafter"/>
</dbReference>
<dbReference type="GO" id="GO:0034247">
    <property type="term" value="P:snoRNA splicing"/>
    <property type="evidence" value="ECO:0007669"/>
    <property type="project" value="TreeGrafter"/>
</dbReference>
<keyword evidence="6 7" id="KW-0862">Zinc</keyword>
<comment type="subcellular location">
    <subcellularLocation>
        <location evidence="8">Nucleus</location>
    </subcellularLocation>
</comment>
<reference evidence="12 13" key="1">
    <citation type="journal article" date="2011" name="Proc. Natl. Acad. Sci. U.S.A.">
        <title>Evolutionary erosion of yeast sex chromosomes by mating-type switching accidents.</title>
        <authorList>
            <person name="Gordon J.L."/>
            <person name="Armisen D."/>
            <person name="Proux-Wera E."/>
            <person name="Oheigeartaigh S.S."/>
            <person name="Byrne K.P."/>
            <person name="Wolfe K.H."/>
        </authorList>
    </citation>
    <scope>NUCLEOTIDE SEQUENCE [LARGE SCALE GENOMIC DNA]</scope>
    <source>
        <strain evidence="13">ATCC 34711 / CBS 6284 / DSM 70876 / NBRC 10599 / NRRL Y-10934 / UCD 77-7</strain>
    </source>
</reference>
<keyword evidence="8" id="KW-0747">Spliceosome</keyword>
<feature type="zinc finger region" description="C3H1-type" evidence="7">
    <location>
        <begin position="111"/>
        <end position="139"/>
    </location>
</feature>
<feature type="region of interest" description="Disordered" evidence="9">
    <location>
        <begin position="1"/>
        <end position="29"/>
    </location>
</feature>
<feature type="compositionally biased region" description="Polar residues" evidence="9">
    <location>
        <begin position="19"/>
        <end position="29"/>
    </location>
</feature>
<evidence type="ECO:0000256" key="5">
    <source>
        <dbReference type="ARBA" id="ARBA00022771"/>
    </source>
</evidence>
<dbReference type="GO" id="GO:0008270">
    <property type="term" value="F:zinc ion binding"/>
    <property type="evidence" value="ECO:0007669"/>
    <property type="project" value="UniProtKB-KW"/>
</dbReference>
<evidence type="ECO:0000313" key="13">
    <source>
        <dbReference type="Proteomes" id="UP000002866"/>
    </source>
</evidence>
<feature type="domain" description="C3H1-type" evidence="11">
    <location>
        <begin position="111"/>
        <end position="139"/>
    </location>
</feature>
<organism evidence="12 13">
    <name type="scientific">Henningerozyma blattae (strain ATCC 34711 / CBS 6284 / DSM 70876 / NBRC 10599 / NRRL Y-10934 / UCD 77-7)</name>
    <name type="common">Yeast</name>
    <name type="synonym">Tetrapisispora blattae</name>
    <dbReference type="NCBI Taxonomy" id="1071380"/>
    <lineage>
        <taxon>Eukaryota</taxon>
        <taxon>Fungi</taxon>
        <taxon>Dikarya</taxon>
        <taxon>Ascomycota</taxon>
        <taxon>Saccharomycotina</taxon>
        <taxon>Saccharomycetes</taxon>
        <taxon>Saccharomycetales</taxon>
        <taxon>Saccharomycetaceae</taxon>
        <taxon>Henningerozyma</taxon>
    </lineage>
</organism>
<dbReference type="InterPro" id="IPR036855">
    <property type="entry name" value="Znf_CCCH_sf"/>
</dbReference>
<keyword evidence="8" id="KW-0539">Nucleus</keyword>
<dbReference type="Pfam" id="PF13923">
    <property type="entry name" value="zf-C3HC4_2"/>
    <property type="match status" value="1"/>
</dbReference>
<evidence type="ECO:0000256" key="6">
    <source>
        <dbReference type="ARBA" id="ARBA00022833"/>
    </source>
</evidence>
<dbReference type="KEGG" id="tbl:TBLA_0E01280"/>
<keyword evidence="13" id="KW-1185">Reference proteome</keyword>
<dbReference type="InterPro" id="IPR000571">
    <property type="entry name" value="Znf_CCCH"/>
</dbReference>
<dbReference type="SUPFAM" id="SSF90229">
    <property type="entry name" value="CCCH zinc finger"/>
    <property type="match status" value="1"/>
</dbReference>
<accession>I2H486</accession>
<feature type="compositionally biased region" description="Basic residues" evidence="9">
    <location>
        <begin position="1"/>
        <end position="15"/>
    </location>
</feature>
<dbReference type="GO" id="GO:0003677">
    <property type="term" value="F:DNA binding"/>
    <property type="evidence" value="ECO:0007669"/>
    <property type="project" value="UniProtKB-UniRule"/>
</dbReference>
<name>I2H486_HENB6</name>
<dbReference type="InterPro" id="IPR013083">
    <property type="entry name" value="Znf_RING/FYVE/PHD"/>
</dbReference>
<feature type="domain" description="RING-type" evidence="10">
    <location>
        <begin position="180"/>
        <end position="218"/>
    </location>
</feature>
<keyword evidence="5 7" id="KW-0863">Zinc-finger</keyword>
<keyword evidence="8" id="KW-0507">mRNA processing</keyword>
<dbReference type="GO" id="GO:0006397">
    <property type="term" value="P:mRNA processing"/>
    <property type="evidence" value="ECO:0007669"/>
    <property type="project" value="UniProtKB-KW"/>
</dbReference>
<dbReference type="Pfam" id="PF00642">
    <property type="entry name" value="zf-CCCH"/>
    <property type="match status" value="1"/>
</dbReference>
<keyword evidence="8" id="KW-0238">DNA-binding</keyword>
<evidence type="ECO:0000256" key="1">
    <source>
        <dbReference type="ARBA" id="ARBA00003777"/>
    </source>
</evidence>
<dbReference type="PANTHER" id="PTHR12930:SF0">
    <property type="entry name" value="RING FINGER PROTEIN 113B"/>
    <property type="match status" value="1"/>
</dbReference>
<evidence type="ECO:0000259" key="10">
    <source>
        <dbReference type="PROSITE" id="PS50089"/>
    </source>
</evidence>
<keyword evidence="4 7" id="KW-0479">Metal-binding</keyword>
<evidence type="ECO:0000256" key="7">
    <source>
        <dbReference type="PROSITE-ProRule" id="PRU00723"/>
    </source>
</evidence>
<dbReference type="InParanoid" id="I2H486"/>
<evidence type="ECO:0000313" key="12">
    <source>
        <dbReference type="EMBL" id="CCH61188.1"/>
    </source>
</evidence>
<dbReference type="SUPFAM" id="SSF57850">
    <property type="entry name" value="RING/U-box"/>
    <property type="match status" value="1"/>
</dbReference>
<dbReference type="PROSITE" id="PS50103">
    <property type="entry name" value="ZF_C3H1"/>
    <property type="match status" value="1"/>
</dbReference>
<dbReference type="HOGENOM" id="CLU_050460_3_0_1"/>
<dbReference type="InterPro" id="IPR039971">
    <property type="entry name" value="CWC24-like"/>
</dbReference>
<comment type="subunit">
    <text evidence="8">Associated with the spliceosome.</text>
</comment>
<dbReference type="OMA" id="DYKSPIK"/>
<dbReference type="PROSITE" id="PS50089">
    <property type="entry name" value="ZF_RING_2"/>
    <property type="match status" value="1"/>
</dbReference>
<evidence type="ECO:0000256" key="9">
    <source>
        <dbReference type="SAM" id="MobiDB-lite"/>
    </source>
</evidence>
<comment type="similarity">
    <text evidence="2 8">Belongs to the CWC24 family.</text>
</comment>
<dbReference type="Gene3D" id="3.30.40.10">
    <property type="entry name" value="Zinc/RING finger domain, C3HC4 (zinc finger)"/>
    <property type="match status" value="1"/>
</dbReference>
<dbReference type="GeneID" id="14496181"/>
<evidence type="ECO:0000256" key="8">
    <source>
        <dbReference type="RuleBase" id="RU367110"/>
    </source>
</evidence>
<dbReference type="STRING" id="1071380.I2H486"/>
<dbReference type="AlphaFoldDB" id="I2H486"/>
<keyword evidence="8" id="KW-0508">mRNA splicing</keyword>
<dbReference type="FunCoup" id="I2H486">
    <property type="interactions" value="329"/>
</dbReference>
<feature type="region of interest" description="Disordered" evidence="9">
    <location>
        <begin position="59"/>
        <end position="80"/>
    </location>
</feature>
<evidence type="ECO:0000256" key="4">
    <source>
        <dbReference type="ARBA" id="ARBA00022723"/>
    </source>
</evidence>
<dbReference type="Gene3D" id="4.10.1000.10">
    <property type="entry name" value="Zinc finger, CCCH-type"/>
    <property type="match status" value="1"/>
</dbReference>
<comment type="function">
    <text evidence="1 8">Involved in pre-mRNA splicing.</text>
</comment>